<accession>A0A6C0CPL3</accession>
<organism evidence="1">
    <name type="scientific">viral metagenome</name>
    <dbReference type="NCBI Taxonomy" id="1070528"/>
    <lineage>
        <taxon>unclassified sequences</taxon>
        <taxon>metagenomes</taxon>
        <taxon>organismal metagenomes</taxon>
    </lineage>
</organism>
<name>A0A6C0CPL3_9ZZZZ</name>
<dbReference type="EMBL" id="MN739457">
    <property type="protein sequence ID" value="QHT05624.1"/>
    <property type="molecule type" value="Genomic_DNA"/>
</dbReference>
<evidence type="ECO:0000313" key="1">
    <source>
        <dbReference type="EMBL" id="QHT05624.1"/>
    </source>
</evidence>
<protein>
    <submittedName>
        <fullName evidence="1">Uncharacterized protein</fullName>
    </submittedName>
</protein>
<sequence>MSQRLGMADGRCFTVANSSKLYDSYIMQKNGIKPEDNYSYRQLLQSKGPELNKEVQTQPAPCSLCDSTMNLSKIY</sequence>
<proteinExistence type="predicted"/>
<reference evidence="1" key="1">
    <citation type="journal article" date="2020" name="Nature">
        <title>Giant virus diversity and host interactions through global metagenomics.</title>
        <authorList>
            <person name="Schulz F."/>
            <person name="Roux S."/>
            <person name="Paez-Espino D."/>
            <person name="Jungbluth S."/>
            <person name="Walsh D.A."/>
            <person name="Denef V.J."/>
            <person name="McMahon K.D."/>
            <person name="Konstantinidis K.T."/>
            <person name="Eloe-Fadrosh E.A."/>
            <person name="Kyrpides N.C."/>
            <person name="Woyke T."/>
        </authorList>
    </citation>
    <scope>NUCLEOTIDE SEQUENCE</scope>
    <source>
        <strain evidence="1">GVMAG-M-3300021389-45</strain>
    </source>
</reference>
<dbReference type="AlphaFoldDB" id="A0A6C0CPL3"/>